<dbReference type="AlphaFoldDB" id="A0A699UAZ3"/>
<feature type="non-terminal residue" evidence="2">
    <location>
        <position position="1"/>
    </location>
</feature>
<organism evidence="2">
    <name type="scientific">Tanacetum cinerariifolium</name>
    <name type="common">Dalmatian daisy</name>
    <name type="synonym">Chrysanthemum cinerariifolium</name>
    <dbReference type="NCBI Taxonomy" id="118510"/>
    <lineage>
        <taxon>Eukaryota</taxon>
        <taxon>Viridiplantae</taxon>
        <taxon>Streptophyta</taxon>
        <taxon>Embryophyta</taxon>
        <taxon>Tracheophyta</taxon>
        <taxon>Spermatophyta</taxon>
        <taxon>Magnoliopsida</taxon>
        <taxon>eudicotyledons</taxon>
        <taxon>Gunneridae</taxon>
        <taxon>Pentapetalae</taxon>
        <taxon>asterids</taxon>
        <taxon>campanulids</taxon>
        <taxon>Asterales</taxon>
        <taxon>Asteraceae</taxon>
        <taxon>Asteroideae</taxon>
        <taxon>Anthemideae</taxon>
        <taxon>Anthemidinae</taxon>
        <taxon>Tanacetum</taxon>
    </lineage>
</organism>
<gene>
    <name evidence="2" type="ORF">Tci_888903</name>
</gene>
<feature type="compositionally biased region" description="Low complexity" evidence="1">
    <location>
        <begin position="16"/>
        <end position="29"/>
    </location>
</feature>
<feature type="region of interest" description="Disordered" evidence="1">
    <location>
        <begin position="1"/>
        <end position="51"/>
    </location>
</feature>
<dbReference type="EMBL" id="BKCJ011296595">
    <property type="protein sequence ID" value="GFD16934.1"/>
    <property type="molecule type" value="Genomic_DNA"/>
</dbReference>
<feature type="compositionally biased region" description="Polar residues" evidence="1">
    <location>
        <begin position="37"/>
        <end position="47"/>
    </location>
</feature>
<name>A0A699UAZ3_TANCI</name>
<evidence type="ECO:0000313" key="2">
    <source>
        <dbReference type="EMBL" id="GFD16934.1"/>
    </source>
</evidence>
<accession>A0A699UAZ3</accession>
<reference evidence="2" key="1">
    <citation type="journal article" date="2019" name="Sci. Rep.">
        <title>Draft genome of Tanacetum cinerariifolium, the natural source of mosquito coil.</title>
        <authorList>
            <person name="Yamashiro T."/>
            <person name="Shiraishi A."/>
            <person name="Satake H."/>
            <person name="Nakayama K."/>
        </authorList>
    </citation>
    <scope>NUCLEOTIDE SEQUENCE</scope>
</reference>
<comment type="caution">
    <text evidence="2">The sequence shown here is derived from an EMBL/GenBank/DDBJ whole genome shotgun (WGS) entry which is preliminary data.</text>
</comment>
<protein>
    <submittedName>
        <fullName evidence="2">Uncharacterized protein</fullName>
    </submittedName>
</protein>
<sequence length="78" mass="8342">STPPACHAEESEDSDTSGATSTSSDSTASLSPDHPLTRTSPNLTPTRASFHRRTTRMTLRAQPVMSPGHSARVTEVMF</sequence>
<proteinExistence type="predicted"/>
<evidence type="ECO:0000256" key="1">
    <source>
        <dbReference type="SAM" id="MobiDB-lite"/>
    </source>
</evidence>